<dbReference type="EMBL" id="JAYLVJ010000087">
    <property type="protein sequence ID" value="MEO1759724.1"/>
    <property type="molecule type" value="Genomic_DNA"/>
</dbReference>
<gene>
    <name evidence="1" type="ORF">VOI32_38395</name>
</gene>
<protein>
    <submittedName>
        <fullName evidence="1">Uncharacterized protein</fullName>
    </submittedName>
</protein>
<dbReference type="RefSeq" id="WP_083775958.1">
    <property type="nucleotide sequence ID" value="NZ_JAKUCO010000094.1"/>
</dbReference>
<dbReference type="Proteomes" id="UP001462961">
    <property type="component" value="Unassembled WGS sequence"/>
</dbReference>
<proteinExistence type="predicted"/>
<name>A0ABV0E8L5_9BURK</name>
<dbReference type="Pfam" id="PF26541">
    <property type="entry name" value="MafI2"/>
    <property type="match status" value="1"/>
</dbReference>
<reference evidence="1 2" key="1">
    <citation type="submission" date="2024-01" db="EMBL/GenBank/DDBJ databases">
        <title>The diversity of rhizobia nodulating Mimosa spp. in eleven states of Brazil covering several biomes is determined by host plant, location, and edaphic factors.</title>
        <authorList>
            <person name="Rouws L."/>
            <person name="Barauna A."/>
            <person name="Beukes C."/>
            <person name="De Faria S.M."/>
            <person name="Gross E."/>
            <person name="Dos Reis Junior F.B."/>
            <person name="Simon M."/>
            <person name="Maluk M."/>
            <person name="Odee D.W."/>
            <person name="Kenicer G."/>
            <person name="Young J.P.W."/>
            <person name="Reis V.M."/>
            <person name="Zilli J."/>
            <person name="James E.K."/>
        </authorList>
    </citation>
    <scope>NUCLEOTIDE SEQUENCE [LARGE SCALE GENOMIC DNA]</scope>
    <source>
        <strain evidence="1 2">JHI1651</strain>
    </source>
</reference>
<dbReference type="InterPro" id="IPR058702">
    <property type="entry name" value="MafI2-like"/>
</dbReference>
<evidence type="ECO:0000313" key="2">
    <source>
        <dbReference type="Proteomes" id="UP001462961"/>
    </source>
</evidence>
<evidence type="ECO:0000313" key="1">
    <source>
        <dbReference type="EMBL" id="MEO1759724.1"/>
    </source>
</evidence>
<comment type="caution">
    <text evidence="1">The sequence shown here is derived from an EMBL/GenBank/DDBJ whole genome shotgun (WGS) entry which is preliminary data.</text>
</comment>
<accession>A0ABV0E8L5</accession>
<organism evidence="1 2">
    <name type="scientific">Paraburkholderia caribensis</name>
    <dbReference type="NCBI Taxonomy" id="75105"/>
    <lineage>
        <taxon>Bacteria</taxon>
        <taxon>Pseudomonadati</taxon>
        <taxon>Pseudomonadota</taxon>
        <taxon>Betaproteobacteria</taxon>
        <taxon>Burkholderiales</taxon>
        <taxon>Burkholderiaceae</taxon>
        <taxon>Paraburkholderia</taxon>
    </lineage>
</organism>
<keyword evidence="2" id="KW-1185">Reference proteome</keyword>
<sequence>MNNDLRVRLLLALQSSLLGHITANIRAVTCSVSGNDITVGVVFDGEISEEDAETMEEVGSELASHFDRESVNVQCLRVDAPGPLRSKTLELWAYKRKE</sequence>